<proteinExistence type="predicted"/>
<feature type="non-terminal residue" evidence="1">
    <location>
        <position position="1"/>
    </location>
</feature>
<feature type="non-terminal residue" evidence="1">
    <location>
        <position position="79"/>
    </location>
</feature>
<gene>
    <name evidence="1" type="ORF">Tci_932813</name>
</gene>
<name>A0A699XYP5_TANCI</name>
<organism evidence="1">
    <name type="scientific">Tanacetum cinerariifolium</name>
    <name type="common">Dalmatian daisy</name>
    <name type="synonym">Chrysanthemum cinerariifolium</name>
    <dbReference type="NCBI Taxonomy" id="118510"/>
    <lineage>
        <taxon>Eukaryota</taxon>
        <taxon>Viridiplantae</taxon>
        <taxon>Streptophyta</taxon>
        <taxon>Embryophyta</taxon>
        <taxon>Tracheophyta</taxon>
        <taxon>Spermatophyta</taxon>
        <taxon>Magnoliopsida</taxon>
        <taxon>eudicotyledons</taxon>
        <taxon>Gunneridae</taxon>
        <taxon>Pentapetalae</taxon>
        <taxon>asterids</taxon>
        <taxon>campanulids</taxon>
        <taxon>Asterales</taxon>
        <taxon>Asteraceae</taxon>
        <taxon>Asteroideae</taxon>
        <taxon>Anthemideae</taxon>
        <taxon>Anthemidinae</taxon>
        <taxon>Tanacetum</taxon>
    </lineage>
</organism>
<sequence>AEGKQLQEQAGMKARVLQTQADNLLLNASREAARIVDTANQRAEEIAGEALAAARNAAGLEKTILALRNTINGYGDQYL</sequence>
<comment type="caution">
    <text evidence="1">The sequence shown here is derived from an EMBL/GenBank/DDBJ whole genome shotgun (WGS) entry which is preliminary data.</text>
</comment>
<accession>A0A699XYP5</accession>
<reference evidence="1" key="1">
    <citation type="journal article" date="2019" name="Sci. Rep.">
        <title>Draft genome of Tanacetum cinerariifolium, the natural source of mosquito coil.</title>
        <authorList>
            <person name="Yamashiro T."/>
            <person name="Shiraishi A."/>
            <person name="Satake H."/>
            <person name="Nakayama K."/>
        </authorList>
    </citation>
    <scope>NUCLEOTIDE SEQUENCE</scope>
</reference>
<dbReference type="AlphaFoldDB" id="A0A699XYP5"/>
<protein>
    <submittedName>
        <fullName evidence="1">Uncharacterized protein</fullName>
    </submittedName>
</protein>
<evidence type="ECO:0000313" key="1">
    <source>
        <dbReference type="EMBL" id="GFD60844.1"/>
    </source>
</evidence>
<dbReference type="EMBL" id="BKCJ011883361">
    <property type="protein sequence ID" value="GFD60844.1"/>
    <property type="molecule type" value="Genomic_DNA"/>
</dbReference>